<accession>A0A1J4JR86</accession>
<dbReference type="AlphaFoldDB" id="A0A1J4JR86"/>
<gene>
    <name evidence="3" type="ORF">TRFO_07543</name>
</gene>
<dbReference type="VEuPathDB" id="TrichDB:TRFO_07543"/>
<dbReference type="GeneID" id="94828445"/>
<reference evidence="3" key="1">
    <citation type="submission" date="2016-10" db="EMBL/GenBank/DDBJ databases">
        <authorList>
            <person name="Benchimol M."/>
            <person name="Almeida L.G."/>
            <person name="Vasconcelos A.T."/>
            <person name="Perreira-Neves A."/>
            <person name="Rosa I.A."/>
            <person name="Tasca T."/>
            <person name="Bogo M.R."/>
            <person name="de Souza W."/>
        </authorList>
    </citation>
    <scope>NUCLEOTIDE SEQUENCE [LARGE SCALE GENOMIC DNA]</scope>
    <source>
        <strain evidence="3">K</strain>
    </source>
</reference>
<feature type="region of interest" description="Disordered" evidence="2">
    <location>
        <begin position="210"/>
        <end position="289"/>
    </location>
</feature>
<feature type="coiled-coil region" evidence="1">
    <location>
        <begin position="589"/>
        <end position="616"/>
    </location>
</feature>
<evidence type="ECO:0000313" key="4">
    <source>
        <dbReference type="Proteomes" id="UP000179807"/>
    </source>
</evidence>
<feature type="compositionally biased region" description="Basic residues" evidence="2">
    <location>
        <begin position="263"/>
        <end position="272"/>
    </location>
</feature>
<keyword evidence="1" id="KW-0175">Coiled coil</keyword>
<dbReference type="Proteomes" id="UP000179807">
    <property type="component" value="Unassembled WGS sequence"/>
</dbReference>
<feature type="compositionally biased region" description="Low complexity" evidence="2">
    <location>
        <begin position="273"/>
        <end position="289"/>
    </location>
</feature>
<keyword evidence="4" id="KW-1185">Reference proteome</keyword>
<proteinExistence type="predicted"/>
<dbReference type="RefSeq" id="XP_068354761.1">
    <property type="nucleotide sequence ID" value="XM_068493741.1"/>
</dbReference>
<name>A0A1J4JR86_9EUKA</name>
<evidence type="ECO:0000256" key="1">
    <source>
        <dbReference type="SAM" id="Coils"/>
    </source>
</evidence>
<evidence type="ECO:0000256" key="2">
    <source>
        <dbReference type="SAM" id="MobiDB-lite"/>
    </source>
</evidence>
<evidence type="ECO:0000313" key="3">
    <source>
        <dbReference type="EMBL" id="OHT01625.1"/>
    </source>
</evidence>
<sequence length="670" mass="76504">MRCIHKSPRSATVLNPRVSECLVELHSFFQRNRIQSSHQIIIKIEALQRTYRELSAQSFEGQYLKVYREMQQAVAKSNALTLLTSISPQLTQLQHINDDFQKYNCSNLGEKRRNAISSSNFSKAISSIETAINSNDFETVKLKLQFLSDRIQTDSVFQNSQMEGYQKTRKISEMNRIIDTINNVLMESSPLTLPPEAREITELLKMNDKETTKNKAKKVRSKTPPLRNSKIPTRTTKERRGSDASTQSLILPNHASSQINNNNHHHPNHHNNKAISANINNNNSSSMSSMNTLNSNKLKMQYGAISPIKTAQNSPKKLTPSSSPKSKTGLLNSPTSEKIEINTVNQLSTIEMDSDTDQILKAVTKSQINQSPALGKLESALISLESDNVTEGPIEKVELQVQRIASTFGSTETMTNFLAKTKELKIFLNAAKIPPIKDLFDQMELEMKHIRLQKSLPKEVKGANPAIIQRLKSIRQARTCDLALNYLQNEFDRFNQKVEQMNLLKGGDLDALQKENASLKHKINELQRSLIIEKKSENDSDYFDDKNADKPKLIAQVREVISEIKKKKEIMNEMTKSCQEKLKGFSETRERLIQHYMSANQQMKRLELARKKMYDENLKTVQINGKDYDSRMIVEEIETLFDKKEKVLKGFERIEVQERRCLAALKSSYQ</sequence>
<feature type="compositionally biased region" description="Polar residues" evidence="2">
    <location>
        <begin position="243"/>
        <end position="259"/>
    </location>
</feature>
<organism evidence="3 4">
    <name type="scientific">Tritrichomonas foetus</name>
    <dbReference type="NCBI Taxonomy" id="1144522"/>
    <lineage>
        <taxon>Eukaryota</taxon>
        <taxon>Metamonada</taxon>
        <taxon>Parabasalia</taxon>
        <taxon>Tritrichomonadida</taxon>
        <taxon>Tritrichomonadidae</taxon>
        <taxon>Tritrichomonas</taxon>
    </lineage>
</organism>
<comment type="caution">
    <text evidence="3">The sequence shown here is derived from an EMBL/GenBank/DDBJ whole genome shotgun (WGS) entry which is preliminary data.</text>
</comment>
<protein>
    <submittedName>
        <fullName evidence="3">Uncharacterized protein</fullName>
    </submittedName>
</protein>
<dbReference type="EMBL" id="MLAK01000904">
    <property type="protein sequence ID" value="OHT01625.1"/>
    <property type="molecule type" value="Genomic_DNA"/>
</dbReference>
<feature type="region of interest" description="Disordered" evidence="2">
    <location>
        <begin position="307"/>
        <end position="333"/>
    </location>
</feature>
<feature type="compositionally biased region" description="Low complexity" evidence="2">
    <location>
        <begin position="314"/>
        <end position="331"/>
    </location>
</feature>